<feature type="compositionally biased region" description="Polar residues" evidence="1">
    <location>
        <begin position="19"/>
        <end position="34"/>
    </location>
</feature>
<dbReference type="RefSeq" id="WP_064803030.1">
    <property type="nucleotide sequence ID" value="NZ_CP016022.1"/>
</dbReference>
<evidence type="ECO:0000256" key="1">
    <source>
        <dbReference type="SAM" id="MobiDB-lite"/>
    </source>
</evidence>
<reference evidence="3" key="1">
    <citation type="submission" date="2016-06" db="EMBL/GenBank/DDBJ databases">
        <authorList>
            <person name="Xu Y."/>
            <person name="Nagy A."/>
            <person name="Yan X."/>
            <person name="Kim S.W."/>
            <person name="Haley B."/>
            <person name="Liu N.T."/>
            <person name="Nou X."/>
        </authorList>
    </citation>
    <scope>NUCLEOTIDE SEQUENCE [LARGE SCALE GENOMIC DNA]</scope>
    <source>
        <strain evidence="3">ATCC 49129</strain>
    </source>
</reference>
<proteinExistence type="predicted"/>
<feature type="compositionally biased region" description="Basic and acidic residues" evidence="1">
    <location>
        <begin position="1"/>
        <end position="18"/>
    </location>
</feature>
<gene>
    <name evidence="2" type="ORF">A9Y76_07110</name>
</gene>
<feature type="region of interest" description="Disordered" evidence="1">
    <location>
        <begin position="57"/>
        <end position="78"/>
    </location>
</feature>
<keyword evidence="3" id="KW-1185">Reference proteome</keyword>
<accession>A0A191ZVY7</accession>
<organism evidence="2 3">
    <name type="scientific">Ralstonia insidiosa</name>
    <dbReference type="NCBI Taxonomy" id="190721"/>
    <lineage>
        <taxon>Bacteria</taxon>
        <taxon>Pseudomonadati</taxon>
        <taxon>Pseudomonadota</taxon>
        <taxon>Betaproteobacteria</taxon>
        <taxon>Burkholderiales</taxon>
        <taxon>Burkholderiaceae</taxon>
        <taxon>Ralstonia</taxon>
    </lineage>
</organism>
<dbReference type="AlphaFoldDB" id="A0A191ZVY7"/>
<feature type="region of interest" description="Disordered" evidence="1">
    <location>
        <begin position="1"/>
        <end position="37"/>
    </location>
</feature>
<evidence type="ECO:0000313" key="2">
    <source>
        <dbReference type="EMBL" id="ANJ72247.1"/>
    </source>
</evidence>
<dbReference type="GeneID" id="61525789"/>
<sequence length="119" mass="13614">MKTENQTKKNTKNSELRQKLSSMDTAKMTPQQIKEATGYKATRNALIKFLHQEAIPFRDPRTGLKPRPGGTRDKLSGIDTSNMTINQIHTFLEGKVKVQSLRMICLYYGIPYKKEANRV</sequence>
<evidence type="ECO:0000313" key="3">
    <source>
        <dbReference type="Proteomes" id="UP000078572"/>
    </source>
</evidence>
<protein>
    <submittedName>
        <fullName evidence="2">Uncharacterized protein</fullName>
    </submittedName>
</protein>
<name>A0A191ZVY7_9RALS</name>
<dbReference type="EMBL" id="CP016022">
    <property type="protein sequence ID" value="ANJ72247.1"/>
    <property type="molecule type" value="Genomic_DNA"/>
</dbReference>
<dbReference type="Proteomes" id="UP000078572">
    <property type="component" value="Chromosome 1"/>
</dbReference>